<dbReference type="SUPFAM" id="SSF52172">
    <property type="entry name" value="CheY-like"/>
    <property type="match status" value="1"/>
</dbReference>
<dbReference type="SMART" id="SM00267">
    <property type="entry name" value="GGDEF"/>
    <property type="match status" value="1"/>
</dbReference>
<dbReference type="CDD" id="cd01949">
    <property type="entry name" value="GGDEF"/>
    <property type="match status" value="1"/>
</dbReference>
<dbReference type="CDD" id="cd19920">
    <property type="entry name" value="REC_PA4781-like"/>
    <property type="match status" value="1"/>
</dbReference>
<keyword evidence="1" id="KW-0597">Phosphoprotein</keyword>
<evidence type="ECO:0000256" key="1">
    <source>
        <dbReference type="PROSITE-ProRule" id="PRU00169"/>
    </source>
</evidence>
<dbReference type="NCBIfam" id="TIGR00254">
    <property type="entry name" value="GGDEF"/>
    <property type="match status" value="1"/>
</dbReference>
<dbReference type="RefSeq" id="WP_332865466.1">
    <property type="nucleotide sequence ID" value="NZ_JBAFSM010000022.1"/>
</dbReference>
<dbReference type="Gene3D" id="3.40.50.2300">
    <property type="match status" value="1"/>
</dbReference>
<feature type="coiled-coil region" evidence="2">
    <location>
        <begin position="123"/>
        <end position="150"/>
    </location>
</feature>
<evidence type="ECO:0000313" key="6">
    <source>
        <dbReference type="Proteomes" id="UP001328733"/>
    </source>
</evidence>
<dbReference type="GO" id="GO:0000160">
    <property type="term" value="P:phosphorelay signal transduction system"/>
    <property type="evidence" value="ECO:0007669"/>
    <property type="project" value="InterPro"/>
</dbReference>
<dbReference type="InterPro" id="IPR001789">
    <property type="entry name" value="Sig_transdc_resp-reg_receiver"/>
</dbReference>
<dbReference type="GO" id="GO:1902201">
    <property type="term" value="P:negative regulation of bacterial-type flagellum-dependent cell motility"/>
    <property type="evidence" value="ECO:0007669"/>
    <property type="project" value="TreeGrafter"/>
</dbReference>
<reference evidence="5 6" key="1">
    <citation type="submission" date="2024-01" db="EMBL/GenBank/DDBJ databases">
        <title>Genomic insights into the taxonomy and metabolism of the cyanobacterium Pannus brasiliensis CCIBt3594.</title>
        <authorList>
            <person name="Machado M."/>
            <person name="Botero N.B."/>
            <person name="Andreote A.P.D."/>
            <person name="Feitosa A.M.T."/>
            <person name="Popin R."/>
            <person name="Sivonen K."/>
            <person name="Fiore M.F."/>
        </authorList>
    </citation>
    <scope>NUCLEOTIDE SEQUENCE [LARGE SCALE GENOMIC DNA]</scope>
    <source>
        <strain evidence="5 6">CCIBt3594</strain>
    </source>
</reference>
<dbReference type="SMART" id="SM00448">
    <property type="entry name" value="REC"/>
    <property type="match status" value="1"/>
</dbReference>
<dbReference type="GO" id="GO:0043709">
    <property type="term" value="P:cell adhesion involved in single-species biofilm formation"/>
    <property type="evidence" value="ECO:0007669"/>
    <property type="project" value="TreeGrafter"/>
</dbReference>
<dbReference type="InterPro" id="IPR029787">
    <property type="entry name" value="Nucleotide_cyclase"/>
</dbReference>
<dbReference type="Gene3D" id="3.30.70.270">
    <property type="match status" value="1"/>
</dbReference>
<dbReference type="AlphaFoldDB" id="A0AAW9QLM1"/>
<dbReference type="InterPro" id="IPR050469">
    <property type="entry name" value="Diguanylate_Cyclase"/>
</dbReference>
<dbReference type="InterPro" id="IPR043128">
    <property type="entry name" value="Rev_trsase/Diguanyl_cyclase"/>
</dbReference>
<evidence type="ECO:0000256" key="2">
    <source>
        <dbReference type="SAM" id="Coils"/>
    </source>
</evidence>
<keyword evidence="2" id="KW-0175">Coiled coil</keyword>
<dbReference type="GO" id="GO:0005886">
    <property type="term" value="C:plasma membrane"/>
    <property type="evidence" value="ECO:0007669"/>
    <property type="project" value="TreeGrafter"/>
</dbReference>
<dbReference type="FunFam" id="3.30.70.270:FF:000001">
    <property type="entry name" value="Diguanylate cyclase domain protein"/>
    <property type="match status" value="1"/>
</dbReference>
<dbReference type="EC" id="2.7.7.65" evidence="5"/>
<dbReference type="Proteomes" id="UP001328733">
    <property type="component" value="Unassembled WGS sequence"/>
</dbReference>
<proteinExistence type="predicted"/>
<gene>
    <name evidence="5" type="ORF">V0288_12715</name>
</gene>
<dbReference type="Pfam" id="PF00072">
    <property type="entry name" value="Response_reg"/>
    <property type="match status" value="1"/>
</dbReference>
<feature type="domain" description="Response regulatory" evidence="3">
    <location>
        <begin position="12"/>
        <end position="128"/>
    </location>
</feature>
<dbReference type="PROSITE" id="PS50110">
    <property type="entry name" value="RESPONSE_REGULATORY"/>
    <property type="match status" value="1"/>
</dbReference>
<dbReference type="PROSITE" id="PS50887">
    <property type="entry name" value="GGDEF"/>
    <property type="match status" value="1"/>
</dbReference>
<keyword evidence="6" id="KW-1185">Reference proteome</keyword>
<feature type="modified residue" description="4-aspartylphosphate" evidence="1">
    <location>
        <position position="61"/>
    </location>
</feature>
<protein>
    <submittedName>
        <fullName evidence="5">Diguanylate cyclase</fullName>
        <ecNumber evidence="5">2.7.7.65</ecNumber>
    </submittedName>
</protein>
<comment type="caution">
    <text evidence="5">The sequence shown here is derived from an EMBL/GenBank/DDBJ whole genome shotgun (WGS) entry which is preliminary data.</text>
</comment>
<accession>A0AAW9QLM1</accession>
<dbReference type="GO" id="GO:0052621">
    <property type="term" value="F:diguanylate cyclase activity"/>
    <property type="evidence" value="ECO:0007669"/>
    <property type="project" value="UniProtKB-EC"/>
</dbReference>
<keyword evidence="5" id="KW-0548">Nucleotidyltransferase</keyword>
<sequence length="310" mass="34651">MIAFKFNPEDCLILVVDDASKNLQLVIEILDNEGYATTFASSGKQAIERVKKADPDLILLDLMMPEMGGIEVCQILKRDPRYREIPIIFLTANNDKENIVRAFDSGAVDYVTKPFYSNELLARVKTHLELKKTRDELKKAKSQLEESIVTDYLTGVPNRRAIFTFGQKEFQRVARYSRSFSVLVIDIDYFKKVNDTFGHAAGDETLISVARAIRDCLRNVDGFGRWGGEEFVAILPETTIENALCTAKRICQAIGGLKISIGDREISVTLSIGVAGYQKEDTHLETVIERADLALLAAKNQGRARVVANI</sequence>
<keyword evidence="5" id="KW-0808">Transferase</keyword>
<dbReference type="SUPFAM" id="SSF55073">
    <property type="entry name" value="Nucleotide cyclase"/>
    <property type="match status" value="1"/>
</dbReference>
<organism evidence="5 6">
    <name type="scientific">Pannus brasiliensis CCIBt3594</name>
    <dbReference type="NCBI Taxonomy" id="1427578"/>
    <lineage>
        <taxon>Bacteria</taxon>
        <taxon>Bacillati</taxon>
        <taxon>Cyanobacteriota</taxon>
        <taxon>Cyanophyceae</taxon>
        <taxon>Oscillatoriophycideae</taxon>
        <taxon>Chroococcales</taxon>
        <taxon>Microcystaceae</taxon>
        <taxon>Pannus</taxon>
    </lineage>
</organism>
<dbReference type="InterPro" id="IPR011006">
    <property type="entry name" value="CheY-like_superfamily"/>
</dbReference>
<evidence type="ECO:0000259" key="3">
    <source>
        <dbReference type="PROSITE" id="PS50110"/>
    </source>
</evidence>
<dbReference type="EMBL" id="JBAFSM010000022">
    <property type="protein sequence ID" value="MEG3437983.1"/>
    <property type="molecule type" value="Genomic_DNA"/>
</dbReference>
<evidence type="ECO:0000259" key="4">
    <source>
        <dbReference type="PROSITE" id="PS50887"/>
    </source>
</evidence>
<dbReference type="PANTHER" id="PTHR45138:SF9">
    <property type="entry name" value="DIGUANYLATE CYCLASE DGCM-RELATED"/>
    <property type="match status" value="1"/>
</dbReference>
<dbReference type="PANTHER" id="PTHR45138">
    <property type="entry name" value="REGULATORY COMPONENTS OF SENSORY TRANSDUCTION SYSTEM"/>
    <property type="match status" value="1"/>
</dbReference>
<dbReference type="InterPro" id="IPR000160">
    <property type="entry name" value="GGDEF_dom"/>
</dbReference>
<feature type="domain" description="GGDEF" evidence="4">
    <location>
        <begin position="178"/>
        <end position="310"/>
    </location>
</feature>
<evidence type="ECO:0000313" key="5">
    <source>
        <dbReference type="EMBL" id="MEG3437983.1"/>
    </source>
</evidence>
<name>A0AAW9QLM1_9CHRO</name>
<dbReference type="Pfam" id="PF00990">
    <property type="entry name" value="GGDEF"/>
    <property type="match status" value="1"/>
</dbReference>